<dbReference type="Gene3D" id="1.20.1270.360">
    <property type="match status" value="1"/>
</dbReference>
<evidence type="ECO:0000313" key="4">
    <source>
        <dbReference type="Proteomes" id="UP000821598"/>
    </source>
</evidence>
<reference evidence="2 4" key="1">
    <citation type="submission" date="2019-08" db="EMBL/GenBank/DDBJ databases">
        <title>Paraburkholderia simonii sp. nov. and P. youngii sp. nov. Brazilian and Mexican Mimosa-associated rhizobia.</title>
        <authorList>
            <person name="Mavima L."/>
            <person name="Beukes C.W."/>
            <person name="Palmer M."/>
            <person name="De Meyer S.E."/>
            <person name="James E.K."/>
            <person name="Maluk M."/>
            <person name="Avontuur J.R."/>
            <person name="Chan W.Y."/>
            <person name="Venter S.N."/>
            <person name="Steenkamp E.T."/>
        </authorList>
    </citation>
    <scope>NUCLEOTIDE SEQUENCE [LARGE SCALE GENOMIC DNA]</scope>
    <source>
        <strain evidence="2 4">JPY454</strain>
    </source>
</reference>
<keyword evidence="4" id="KW-1185">Reference proteome</keyword>
<dbReference type="Pfam" id="PF03860">
    <property type="entry name" value="Csp"/>
    <property type="match status" value="1"/>
</dbReference>
<proteinExistence type="predicted"/>
<dbReference type="PANTHER" id="PTHR37310:SF1">
    <property type="entry name" value="CYTOPLASMIC PROTEIN"/>
    <property type="match status" value="1"/>
</dbReference>
<dbReference type="InterPro" id="IPR044543">
    <property type="entry name" value="YHJQ-like"/>
</dbReference>
<reference evidence="1 3" key="2">
    <citation type="submission" date="2020-08" db="EMBL/GenBank/DDBJ databases">
        <title>Genomic Encyclopedia of Type Strains, Phase IV (KMG-V): Genome sequencing to study the core and pangenomes of soil and plant-associated prokaryotes.</title>
        <authorList>
            <person name="Whitman W."/>
        </authorList>
    </citation>
    <scope>NUCLEOTIDE SEQUENCE [LARGE SCALE GENOMIC DNA]</scope>
    <source>
        <strain evidence="1 3">JPY162</strain>
    </source>
</reference>
<dbReference type="RefSeq" id="WP_176122768.1">
    <property type="nucleotide sequence ID" value="NZ_JACHDE010000027.1"/>
</dbReference>
<accession>A0A7W8LGD8</accession>
<evidence type="ECO:0000313" key="1">
    <source>
        <dbReference type="EMBL" id="MBB5405114.1"/>
    </source>
</evidence>
<protein>
    <submittedName>
        <fullName evidence="2">Four-helix bundle copper-binding protein</fullName>
    </submittedName>
</protein>
<dbReference type="InterPro" id="IPR005560">
    <property type="entry name" value="Csp_YhjQ"/>
</dbReference>
<organism evidence="1 3">
    <name type="scientific">Paraburkholderia youngii</name>
    <dbReference type="NCBI Taxonomy" id="2782701"/>
    <lineage>
        <taxon>Bacteria</taxon>
        <taxon>Pseudomonadati</taxon>
        <taxon>Pseudomonadota</taxon>
        <taxon>Betaproteobacteria</taxon>
        <taxon>Burkholderiales</taxon>
        <taxon>Burkholderiaceae</taxon>
        <taxon>Paraburkholderia</taxon>
    </lineage>
</organism>
<dbReference type="PANTHER" id="PTHR37310">
    <property type="entry name" value="CYTOPLASMIC PROTEIN-RELATED"/>
    <property type="match status" value="1"/>
</dbReference>
<sequence length="104" mass="11682">MTPQDCIDALDRCASACTRCYSACIAERHLDEMEKCIRLDMDCASLCRLTSEALARDTQFMRDFCDLCARLCDVCADECARHPAQHCQDCSDACRRCAEACRAL</sequence>
<dbReference type="EMBL" id="JACHDE010000027">
    <property type="protein sequence ID" value="MBB5405114.1"/>
    <property type="molecule type" value="Genomic_DNA"/>
</dbReference>
<dbReference type="Proteomes" id="UP000821598">
    <property type="component" value="Unassembled WGS sequence"/>
</dbReference>
<dbReference type="CDD" id="cd08026">
    <property type="entry name" value="DUF326"/>
    <property type="match status" value="1"/>
</dbReference>
<gene>
    <name evidence="2" type="ORF">FSB64_01150</name>
    <name evidence="1" type="ORF">HDG41_007210</name>
</gene>
<evidence type="ECO:0000313" key="3">
    <source>
        <dbReference type="Proteomes" id="UP000592820"/>
    </source>
</evidence>
<dbReference type="EMBL" id="VOMC01000001">
    <property type="protein sequence ID" value="NVI02435.1"/>
    <property type="molecule type" value="Genomic_DNA"/>
</dbReference>
<evidence type="ECO:0000313" key="2">
    <source>
        <dbReference type="EMBL" id="NVI02435.1"/>
    </source>
</evidence>
<dbReference type="AlphaFoldDB" id="A0A7W8LGD8"/>
<name>A0A7W8LGD8_9BURK</name>
<dbReference type="Proteomes" id="UP000592820">
    <property type="component" value="Unassembled WGS sequence"/>
</dbReference>
<comment type="caution">
    <text evidence="1">The sequence shown here is derived from an EMBL/GenBank/DDBJ whole genome shotgun (WGS) entry which is preliminary data.</text>
</comment>